<dbReference type="PROSITE" id="PS51367">
    <property type="entry name" value="THAUMATIN_2"/>
    <property type="match status" value="1"/>
</dbReference>
<protein>
    <recommendedName>
        <fullName evidence="5">Osmotin, thaumatin-like protein</fullName>
    </recommendedName>
</protein>
<keyword evidence="4" id="KW-1185">Reference proteome</keyword>
<dbReference type="Proteomes" id="UP000809789">
    <property type="component" value="Unassembled WGS sequence"/>
</dbReference>
<proteinExistence type="predicted"/>
<feature type="disulfide bond" evidence="1">
    <location>
        <begin position="253"/>
        <end position="262"/>
    </location>
</feature>
<accession>A0A8K0L7B3</accession>
<dbReference type="PANTHER" id="PTHR31048">
    <property type="entry name" value="OS03G0233200 PROTEIN"/>
    <property type="match status" value="1"/>
</dbReference>
<dbReference type="SMART" id="SM00205">
    <property type="entry name" value="THN"/>
    <property type="match status" value="1"/>
</dbReference>
<feature type="disulfide bond" evidence="1">
    <location>
        <begin position="112"/>
        <end position="118"/>
    </location>
</feature>
<sequence length="375" mass="39703">MRTSLLVSVLVAYLVIANAEHHMKRKVEIRQGGSTSVPIVVTNRCAQTIYPGFVTQGGTGPGSQGFELRPGTNRRQTVSTDWQGRIWGRTNCSFNAQGNSAGGGPACSTGDCGGTINCVATGETPVTLAEFTLNGSNEQTFYDISLVDGYNLPMAIVTINPSSLPPNRANPSCVATEGQLAPMGFNPYSNGEFLGTNASSPLPFENRVTDSQVSMWCPWDLQQSPPTAPGNGVYPYPDTNIDRPAFNPCLSACTKYRRDNYCCTGASNGPDRCTPNYYAKAAKAVCPDAYSFAYDDQTSTFITRRGPGFEIIFCPGGRSTQILTQASTSGSSSSSGGSFISALDRSNPILDALIGTSGKAIVSGLAVVAMVMFTF</sequence>
<dbReference type="AlphaFoldDB" id="A0A8K0L7B3"/>
<reference evidence="3" key="1">
    <citation type="submission" date="2021-07" db="EMBL/GenBank/DDBJ databases">
        <title>Elsinoe batatas strain:CRI-CJ2 Genome sequencing and assembly.</title>
        <authorList>
            <person name="Huang L."/>
        </authorList>
    </citation>
    <scope>NUCLEOTIDE SEQUENCE</scope>
    <source>
        <strain evidence="3">CRI-CJ2</strain>
    </source>
</reference>
<name>A0A8K0L7B3_9PEZI</name>
<dbReference type="InterPro" id="IPR037176">
    <property type="entry name" value="Osmotin/thaumatin-like_sf"/>
</dbReference>
<dbReference type="InterPro" id="IPR001938">
    <property type="entry name" value="Thaumatin"/>
</dbReference>
<gene>
    <name evidence="3" type="ORF">KVT40_002151</name>
</gene>
<keyword evidence="2" id="KW-0732">Signal</keyword>
<evidence type="ECO:0000313" key="4">
    <source>
        <dbReference type="Proteomes" id="UP000809789"/>
    </source>
</evidence>
<organism evidence="3 4">
    <name type="scientific">Elsinoe batatas</name>
    <dbReference type="NCBI Taxonomy" id="2601811"/>
    <lineage>
        <taxon>Eukaryota</taxon>
        <taxon>Fungi</taxon>
        <taxon>Dikarya</taxon>
        <taxon>Ascomycota</taxon>
        <taxon>Pezizomycotina</taxon>
        <taxon>Dothideomycetes</taxon>
        <taxon>Dothideomycetidae</taxon>
        <taxon>Myriangiales</taxon>
        <taxon>Elsinoaceae</taxon>
        <taxon>Elsinoe</taxon>
    </lineage>
</organism>
<dbReference type="Pfam" id="PF00314">
    <property type="entry name" value="Thaumatin"/>
    <property type="match status" value="1"/>
</dbReference>
<keyword evidence="1" id="KW-1015">Disulfide bond</keyword>
<feature type="disulfide bond" evidence="1">
    <location>
        <begin position="263"/>
        <end position="273"/>
    </location>
</feature>
<dbReference type="SUPFAM" id="SSF49870">
    <property type="entry name" value="Osmotin, thaumatin-like protein"/>
    <property type="match status" value="1"/>
</dbReference>
<evidence type="ECO:0000256" key="2">
    <source>
        <dbReference type="SAM" id="SignalP"/>
    </source>
</evidence>
<dbReference type="EMBL" id="JAESVG020000002">
    <property type="protein sequence ID" value="KAG8630532.1"/>
    <property type="molecule type" value="Genomic_DNA"/>
</dbReference>
<feature type="signal peptide" evidence="2">
    <location>
        <begin position="1"/>
        <end position="19"/>
    </location>
</feature>
<feature type="disulfide bond" evidence="1">
    <location>
        <begin position="45"/>
        <end position="314"/>
    </location>
</feature>
<dbReference type="Gene3D" id="2.60.110.10">
    <property type="entry name" value="Thaumatin"/>
    <property type="match status" value="1"/>
</dbReference>
<dbReference type="PRINTS" id="PR00347">
    <property type="entry name" value="THAUMATIN"/>
</dbReference>
<feature type="disulfide bond" evidence="1">
    <location>
        <begin position="92"/>
        <end position="107"/>
    </location>
</feature>
<comment type="caution">
    <text evidence="3">The sequence shown here is derived from an EMBL/GenBank/DDBJ whole genome shotgun (WGS) entry which is preliminary data.</text>
</comment>
<evidence type="ECO:0000256" key="1">
    <source>
        <dbReference type="PIRSR" id="PIRSR002703-1"/>
    </source>
</evidence>
<dbReference type="OrthoDB" id="430315at2759"/>
<feature type="disulfide bond" evidence="1">
    <location>
        <begin position="217"/>
        <end position="249"/>
    </location>
</feature>
<dbReference type="PIRSF" id="PIRSF002703">
    <property type="entry name" value="Thaumatin"/>
    <property type="match status" value="1"/>
</dbReference>
<evidence type="ECO:0008006" key="5">
    <source>
        <dbReference type="Google" id="ProtNLM"/>
    </source>
</evidence>
<feature type="chain" id="PRO_5035443620" description="Osmotin, thaumatin-like protein" evidence="2">
    <location>
        <begin position="20"/>
        <end position="375"/>
    </location>
</feature>
<evidence type="ECO:0000313" key="3">
    <source>
        <dbReference type="EMBL" id="KAG8630532.1"/>
    </source>
</evidence>